<evidence type="ECO:0000313" key="2">
    <source>
        <dbReference type="Proteomes" id="UP000238479"/>
    </source>
</evidence>
<dbReference type="Proteomes" id="UP000238479">
    <property type="component" value="Chromosome 4"/>
</dbReference>
<name>A0A2P6R2Y1_ROSCH</name>
<organism evidence="1 2">
    <name type="scientific">Rosa chinensis</name>
    <name type="common">China rose</name>
    <dbReference type="NCBI Taxonomy" id="74649"/>
    <lineage>
        <taxon>Eukaryota</taxon>
        <taxon>Viridiplantae</taxon>
        <taxon>Streptophyta</taxon>
        <taxon>Embryophyta</taxon>
        <taxon>Tracheophyta</taxon>
        <taxon>Spermatophyta</taxon>
        <taxon>Magnoliopsida</taxon>
        <taxon>eudicotyledons</taxon>
        <taxon>Gunneridae</taxon>
        <taxon>Pentapetalae</taxon>
        <taxon>rosids</taxon>
        <taxon>fabids</taxon>
        <taxon>Rosales</taxon>
        <taxon>Rosaceae</taxon>
        <taxon>Rosoideae</taxon>
        <taxon>Rosoideae incertae sedis</taxon>
        <taxon>Rosa</taxon>
    </lineage>
</organism>
<gene>
    <name evidence="1" type="ORF">RchiOBHm_Chr4g0439221</name>
</gene>
<comment type="caution">
    <text evidence="1">The sequence shown here is derived from an EMBL/GenBank/DDBJ whole genome shotgun (WGS) entry which is preliminary data.</text>
</comment>
<keyword evidence="2" id="KW-1185">Reference proteome</keyword>
<evidence type="ECO:0000313" key="1">
    <source>
        <dbReference type="EMBL" id="PRQ40729.1"/>
    </source>
</evidence>
<sequence length="112" mass="11869">MVVAELGTAATCLLAARGLLQSSAFEGCSRPSLQRSLLEMEMYGWKSRPPELFNWCAVGDDGGGKGAASSDASPMLAWVWVSGPGLNLGLMEQGTIPARLVLNWAWAQVKAT</sequence>
<proteinExistence type="predicted"/>
<accession>A0A2P6R2Y1</accession>
<dbReference type="AlphaFoldDB" id="A0A2P6R2Y1"/>
<dbReference type="EMBL" id="PDCK01000042">
    <property type="protein sequence ID" value="PRQ40729.1"/>
    <property type="molecule type" value="Genomic_DNA"/>
</dbReference>
<reference evidence="1 2" key="1">
    <citation type="journal article" date="2018" name="Nat. Genet.">
        <title>The Rosa genome provides new insights in the design of modern roses.</title>
        <authorList>
            <person name="Bendahmane M."/>
        </authorList>
    </citation>
    <scope>NUCLEOTIDE SEQUENCE [LARGE SCALE GENOMIC DNA]</scope>
    <source>
        <strain evidence="2">cv. Old Blush</strain>
    </source>
</reference>
<protein>
    <submittedName>
        <fullName evidence="1">Uncharacterized protein</fullName>
    </submittedName>
</protein>
<dbReference type="Gramene" id="PRQ40729">
    <property type="protein sequence ID" value="PRQ40729"/>
    <property type="gene ID" value="RchiOBHm_Chr4g0439221"/>
</dbReference>